<dbReference type="InterPro" id="IPR003594">
    <property type="entry name" value="HATPase_dom"/>
</dbReference>
<evidence type="ECO:0000259" key="18">
    <source>
        <dbReference type="PROSITE" id="PS50112"/>
    </source>
</evidence>
<evidence type="ECO:0000313" key="22">
    <source>
        <dbReference type="Proteomes" id="UP001416858"/>
    </source>
</evidence>
<evidence type="ECO:0000256" key="9">
    <source>
        <dbReference type="ARBA" id="ARBA00022989"/>
    </source>
</evidence>
<evidence type="ECO:0000256" key="2">
    <source>
        <dbReference type="ARBA" id="ARBA00004651"/>
    </source>
</evidence>
<dbReference type="EMBL" id="BAABRO010000015">
    <property type="protein sequence ID" value="GAA5509641.1"/>
    <property type="molecule type" value="Genomic_DNA"/>
</dbReference>
<feature type="transmembrane region" description="Helical" evidence="14">
    <location>
        <begin position="84"/>
        <end position="108"/>
    </location>
</feature>
<dbReference type="PROSITE" id="PS50109">
    <property type="entry name" value="HIS_KIN"/>
    <property type="match status" value="1"/>
</dbReference>
<comment type="catalytic activity">
    <reaction evidence="1">
        <text>ATP + protein L-histidine = ADP + protein N-phospho-L-histidine.</text>
        <dbReference type="EC" id="2.7.13.3"/>
    </reaction>
</comment>
<dbReference type="PROSITE" id="PS50894">
    <property type="entry name" value="HPT"/>
    <property type="match status" value="1"/>
</dbReference>
<dbReference type="CDD" id="cd16922">
    <property type="entry name" value="HATPase_EvgS-ArcB-TorS-like"/>
    <property type="match status" value="1"/>
</dbReference>
<evidence type="ECO:0000259" key="20">
    <source>
        <dbReference type="PROSITE" id="PS50894"/>
    </source>
</evidence>
<dbReference type="Proteomes" id="UP001416858">
    <property type="component" value="Unassembled WGS sequence"/>
</dbReference>
<dbReference type="Pfam" id="PF00512">
    <property type="entry name" value="HisKA"/>
    <property type="match status" value="1"/>
</dbReference>
<dbReference type="InterPro" id="IPR036890">
    <property type="entry name" value="HATPase_C_sf"/>
</dbReference>
<dbReference type="SUPFAM" id="SSF47226">
    <property type="entry name" value="Histidine-containing phosphotransfer domain, HPT domain"/>
    <property type="match status" value="1"/>
</dbReference>
<dbReference type="InterPro" id="IPR005467">
    <property type="entry name" value="His_kinase_dom"/>
</dbReference>
<dbReference type="InterPro" id="IPR036097">
    <property type="entry name" value="HisK_dim/P_sf"/>
</dbReference>
<dbReference type="Pfam" id="PF02518">
    <property type="entry name" value="HATPase_c"/>
    <property type="match status" value="1"/>
</dbReference>
<dbReference type="SUPFAM" id="SSF55874">
    <property type="entry name" value="ATPase domain of HSP90 chaperone/DNA topoisomerase II/histidine kinase"/>
    <property type="match status" value="1"/>
</dbReference>
<evidence type="ECO:0000256" key="4">
    <source>
        <dbReference type="ARBA" id="ARBA00022475"/>
    </source>
</evidence>
<dbReference type="InterPro" id="IPR003661">
    <property type="entry name" value="HisK_dim/P_dom"/>
</dbReference>
<reference evidence="21 22" key="1">
    <citation type="submission" date="2024-02" db="EMBL/GenBank/DDBJ databases">
        <title>Rhodopirellula caenicola NBRC 110016.</title>
        <authorList>
            <person name="Ichikawa N."/>
            <person name="Katano-Makiyama Y."/>
            <person name="Hidaka K."/>
        </authorList>
    </citation>
    <scope>NUCLEOTIDE SEQUENCE [LARGE SCALE GENOMIC DNA]</scope>
    <source>
        <strain evidence="21 22">NBRC 110016</strain>
    </source>
</reference>
<dbReference type="Gene3D" id="3.30.565.10">
    <property type="entry name" value="Histidine kinase-like ATPase, C-terminal domain"/>
    <property type="match status" value="1"/>
</dbReference>
<dbReference type="PANTHER" id="PTHR45339">
    <property type="entry name" value="HYBRID SIGNAL TRANSDUCTION HISTIDINE KINASE J"/>
    <property type="match status" value="1"/>
</dbReference>
<feature type="domain" description="Histidine kinase" evidence="16">
    <location>
        <begin position="717"/>
        <end position="938"/>
    </location>
</feature>
<keyword evidence="10" id="KW-0902">Two-component regulatory system</keyword>
<dbReference type="SMART" id="SM00387">
    <property type="entry name" value="HATPase_c"/>
    <property type="match status" value="1"/>
</dbReference>
<dbReference type="Pfam" id="PF13426">
    <property type="entry name" value="PAS_9"/>
    <property type="match status" value="2"/>
</dbReference>
<keyword evidence="9 14" id="KW-1133">Transmembrane helix</keyword>
<evidence type="ECO:0000259" key="19">
    <source>
        <dbReference type="PROSITE" id="PS50113"/>
    </source>
</evidence>
<evidence type="ECO:0000256" key="12">
    <source>
        <dbReference type="PROSITE-ProRule" id="PRU00110"/>
    </source>
</evidence>
<dbReference type="Gene3D" id="2.10.70.100">
    <property type="match status" value="1"/>
</dbReference>
<dbReference type="RefSeq" id="WP_345686879.1">
    <property type="nucleotide sequence ID" value="NZ_BAABRO010000015.1"/>
</dbReference>
<comment type="caution">
    <text evidence="13">Lacks conserved residue(s) required for the propagation of feature annotation.</text>
</comment>
<dbReference type="InterPro" id="IPR011006">
    <property type="entry name" value="CheY-like_superfamily"/>
</dbReference>
<evidence type="ECO:0000259" key="16">
    <source>
        <dbReference type="PROSITE" id="PS50109"/>
    </source>
</evidence>
<feature type="domain" description="PAS" evidence="18">
    <location>
        <begin position="448"/>
        <end position="519"/>
    </location>
</feature>
<keyword evidence="4" id="KW-1003">Cell membrane</keyword>
<evidence type="ECO:0000256" key="6">
    <source>
        <dbReference type="ARBA" id="ARBA00022692"/>
    </source>
</evidence>
<dbReference type="InterPro" id="IPR000014">
    <property type="entry name" value="PAS"/>
</dbReference>
<feature type="signal peptide" evidence="15">
    <location>
        <begin position="1"/>
        <end position="17"/>
    </location>
</feature>
<organism evidence="21 22">
    <name type="scientific">Novipirellula caenicola</name>
    <dbReference type="NCBI Taxonomy" id="1536901"/>
    <lineage>
        <taxon>Bacteria</taxon>
        <taxon>Pseudomonadati</taxon>
        <taxon>Planctomycetota</taxon>
        <taxon>Planctomycetia</taxon>
        <taxon>Pirellulales</taxon>
        <taxon>Pirellulaceae</taxon>
        <taxon>Novipirellula</taxon>
    </lineage>
</organism>
<evidence type="ECO:0000256" key="10">
    <source>
        <dbReference type="ARBA" id="ARBA00023012"/>
    </source>
</evidence>
<evidence type="ECO:0000256" key="8">
    <source>
        <dbReference type="ARBA" id="ARBA00022840"/>
    </source>
</evidence>
<proteinExistence type="predicted"/>
<dbReference type="GO" id="GO:0016301">
    <property type="term" value="F:kinase activity"/>
    <property type="evidence" value="ECO:0007669"/>
    <property type="project" value="UniProtKB-KW"/>
</dbReference>
<dbReference type="Gene3D" id="3.30.450.20">
    <property type="entry name" value="PAS domain"/>
    <property type="match status" value="4"/>
</dbReference>
<dbReference type="InterPro" id="IPR001789">
    <property type="entry name" value="Sig_transdc_resp-reg_receiver"/>
</dbReference>
<comment type="caution">
    <text evidence="21">The sequence shown here is derived from an EMBL/GenBank/DDBJ whole genome shotgun (WGS) entry which is preliminary data.</text>
</comment>
<dbReference type="SMART" id="SM00086">
    <property type="entry name" value="PAC"/>
    <property type="match status" value="4"/>
</dbReference>
<feature type="chain" id="PRO_5046179407" description="histidine kinase" evidence="15">
    <location>
        <begin position="18"/>
        <end position="1372"/>
    </location>
</feature>
<keyword evidence="6 14" id="KW-0812">Transmembrane</keyword>
<sequence>MIGAICVLFLLVTQADAADTTLRTDTSGSLASCCSGGDCSTVAIAAGSEREFHAEGLATFFSKLVDTRDFPARWYCGTWSLDVGWLHIISDIAIFAAYFAIPLVLMGFVLHRRDLPFPRVIWLFAAFILSCGITHLIEAGLFWWPVYRLSGVMKACSAIISWATVVMLIRVTPAALKIPSAALLSKQLQEGKERLNLALEAGHVGVWEWDLNTDTFIWDSTTREILGIDADVEIDFDLFAAAVHPDDRDRVTQLVNNSLRSGCRYDTQYRVVHQDGTLHYVRAKGNVIYGTNAKPERFLGVCLDFTQQQLQEDAVWESQNNFQSTFEQVAMGIAHVSPIGKWLRVNKGLRDILGYSEEELLQSTFQDLTHPDDLNADMDNVQFLLDGRIESYSMEKRYIRKDGSLVWGKLTVSLVRDVIGNPKHFIAVIEDIQQRKDAEAKLREYTSQIRKLSLVASKTKHSVVICDAQGRIEWTNDAFTQLTGYTLDEAIGGYPTRLLQGPDTDPETINAINEAVQRGESIAVEILNYSKSGDEYWIDLKIDPVFDEQGELTQFIGTQVNITERKNAEIAMRQQQKRFQRFLQSDIVGIAIVRLSGEVVQANDEMLRIVGYTRGELDNQLVNWRAMTPDEYYARDEQAMTELLASGAVKPYEKELIRLDGSRVPIVIGATHLDDEDDLTLCFVLDATSQKETKAKLQSAKRVAEKANLAKSEFLAAMSHELRTPLNGVIGMTELLAETGLDARQQRFVNACQTSGKALMTLINDILDFSKIEAGHLELDQHRFDLLELLDDVMTSMPVRLEGKQIELLYHLDHPATLTLVGDSHRLRQVLFNLIGNAIKFTDRGEVTLLAEPQRLTESEATIRFSITDTGIGIPQDRINRLFQAFSQMDSSTSRQYGGTGLGLSISKGLVDLMGGSIGVQSEEGVGSRFWFTLTFKRLHVVKSRERIAAERVSNEQVHDLKVLVVEDNDECRRTLHSMLQGWKIKVQCVRNAEDAVQRLKQARAKGSPFDIALINKTLPGQDGIELGRRLREDFAFDDLLLFLMAPMDADFPPSNLVFDRFLTKPIGQSLLLDTIVDSCCRKRQDVVPETLAETLEQVQLQSDVRILVAEDNPTNQLYAAEILLREGWQCDIANNGREAVEAVGKSNYDLILMDCQMPEVDGYEATRQIRKQESDGRLAGHRTIVALTANAIKGDRELCLDAGMDEYLSKPFDPSQLVAMIRALLEGESVSFVNAAAEASPSADENQSDLPPIDFDSLYDRCMGDVSFATSLLDSFAEDGRDRMNQIIRLTDQGDVLAASKVAHSLKGIAGIVAAQEVQFISARIESAGKAGEIEVMHQLVGDLKNVVDECLSYVPIMKKRTQRWLKHEPV</sequence>
<dbReference type="InterPro" id="IPR008207">
    <property type="entry name" value="Sig_transdc_His_kin_Hpt_dom"/>
</dbReference>
<dbReference type="EC" id="2.7.13.3" evidence="3"/>
<dbReference type="CDD" id="cd00082">
    <property type="entry name" value="HisKA"/>
    <property type="match status" value="1"/>
</dbReference>
<feature type="domain" description="PAS" evidence="18">
    <location>
        <begin position="318"/>
        <end position="388"/>
    </location>
</feature>
<dbReference type="SUPFAM" id="SSF47384">
    <property type="entry name" value="Homodimeric domain of signal transducing histidine kinase"/>
    <property type="match status" value="1"/>
</dbReference>
<feature type="domain" description="PAC" evidence="19">
    <location>
        <begin position="392"/>
        <end position="444"/>
    </location>
</feature>
<dbReference type="InterPro" id="IPR035965">
    <property type="entry name" value="PAS-like_dom_sf"/>
</dbReference>
<dbReference type="CDD" id="cd17546">
    <property type="entry name" value="REC_hyHK_CKI1_RcsC-like"/>
    <property type="match status" value="1"/>
</dbReference>
<evidence type="ECO:0000256" key="7">
    <source>
        <dbReference type="ARBA" id="ARBA00022741"/>
    </source>
</evidence>
<dbReference type="InterPro" id="IPR058544">
    <property type="entry name" value="ETR1_N"/>
</dbReference>
<dbReference type="InterPro" id="IPR013655">
    <property type="entry name" value="PAS_fold_3"/>
</dbReference>
<evidence type="ECO:0000256" key="14">
    <source>
        <dbReference type="SAM" id="Phobius"/>
    </source>
</evidence>
<dbReference type="NCBIfam" id="TIGR00229">
    <property type="entry name" value="sensory_box"/>
    <property type="match status" value="4"/>
</dbReference>
<keyword evidence="15" id="KW-0732">Signal</keyword>
<dbReference type="SUPFAM" id="SSF52172">
    <property type="entry name" value="CheY-like"/>
    <property type="match status" value="2"/>
</dbReference>
<dbReference type="Pfam" id="PF25487">
    <property type="entry name" value="ETR1_N"/>
    <property type="match status" value="1"/>
</dbReference>
<keyword evidence="11 14" id="KW-0472">Membrane</keyword>
<dbReference type="SUPFAM" id="SSF55785">
    <property type="entry name" value="PYP-like sensor domain (PAS domain)"/>
    <property type="match status" value="4"/>
</dbReference>
<evidence type="ECO:0000259" key="17">
    <source>
        <dbReference type="PROSITE" id="PS50110"/>
    </source>
</evidence>
<evidence type="ECO:0000256" key="11">
    <source>
        <dbReference type="ARBA" id="ARBA00023136"/>
    </source>
</evidence>
<dbReference type="Gene3D" id="3.40.50.2300">
    <property type="match status" value="2"/>
</dbReference>
<feature type="transmembrane region" description="Helical" evidence="14">
    <location>
        <begin position="120"/>
        <end position="144"/>
    </location>
</feature>
<dbReference type="Pfam" id="PF00072">
    <property type="entry name" value="Response_reg"/>
    <property type="match status" value="2"/>
</dbReference>
<dbReference type="InterPro" id="IPR001610">
    <property type="entry name" value="PAC"/>
</dbReference>
<dbReference type="PROSITE" id="PS50112">
    <property type="entry name" value="PAS"/>
    <property type="match status" value="4"/>
</dbReference>
<evidence type="ECO:0000256" key="3">
    <source>
        <dbReference type="ARBA" id="ARBA00012438"/>
    </source>
</evidence>
<feature type="domain" description="HPt" evidence="20">
    <location>
        <begin position="1266"/>
        <end position="1366"/>
    </location>
</feature>
<feature type="domain" description="PAS" evidence="18">
    <location>
        <begin position="575"/>
        <end position="647"/>
    </location>
</feature>
<feature type="domain" description="Response regulatory" evidence="17">
    <location>
        <begin position="1106"/>
        <end position="1226"/>
    </location>
</feature>
<protein>
    <recommendedName>
        <fullName evidence="3">histidine kinase</fullName>
        <ecNumber evidence="3">2.7.13.3</ecNumber>
    </recommendedName>
</protein>
<evidence type="ECO:0000256" key="5">
    <source>
        <dbReference type="ARBA" id="ARBA00022553"/>
    </source>
</evidence>
<dbReference type="Gene3D" id="1.20.120.160">
    <property type="entry name" value="HPT domain"/>
    <property type="match status" value="1"/>
</dbReference>
<keyword evidence="8" id="KW-0067">ATP-binding</keyword>
<dbReference type="InterPro" id="IPR036641">
    <property type="entry name" value="HPT_dom_sf"/>
</dbReference>
<feature type="modified residue" description="Phosphohistidine" evidence="12">
    <location>
        <position position="1305"/>
    </location>
</feature>
<name>A0ABP9VX07_9BACT</name>
<feature type="modified residue" description="4-aspartylphosphate" evidence="13">
    <location>
        <position position="1155"/>
    </location>
</feature>
<dbReference type="SMART" id="SM00091">
    <property type="entry name" value="PAS"/>
    <property type="match status" value="4"/>
</dbReference>
<dbReference type="InterPro" id="IPR004358">
    <property type="entry name" value="Sig_transdc_His_kin-like_C"/>
</dbReference>
<keyword evidence="22" id="KW-1185">Reference proteome</keyword>
<dbReference type="CDD" id="cd00156">
    <property type="entry name" value="REC"/>
    <property type="match status" value="1"/>
</dbReference>
<dbReference type="PROSITE" id="PS50110">
    <property type="entry name" value="RESPONSE_REGULATORY"/>
    <property type="match status" value="2"/>
</dbReference>
<dbReference type="Pfam" id="PF08447">
    <property type="entry name" value="PAS_3"/>
    <property type="match status" value="2"/>
</dbReference>
<gene>
    <name evidence="21" type="primary">rcsC_30</name>
    <name evidence="21" type="ORF">Rcae01_05141</name>
</gene>
<feature type="domain" description="PAC" evidence="19">
    <location>
        <begin position="520"/>
        <end position="574"/>
    </location>
</feature>
<dbReference type="SMART" id="SM00388">
    <property type="entry name" value="HisKA"/>
    <property type="match status" value="1"/>
</dbReference>
<accession>A0ABP9VX07</accession>
<evidence type="ECO:0000256" key="1">
    <source>
        <dbReference type="ARBA" id="ARBA00000085"/>
    </source>
</evidence>
<keyword evidence="5 13" id="KW-0597">Phosphoprotein</keyword>
<dbReference type="SMART" id="SM00448">
    <property type="entry name" value="REC"/>
    <property type="match status" value="2"/>
</dbReference>
<feature type="domain" description="PAS" evidence="18">
    <location>
        <begin position="191"/>
        <end position="262"/>
    </location>
</feature>
<keyword evidence="7" id="KW-0547">Nucleotide-binding</keyword>
<dbReference type="PROSITE" id="PS50113">
    <property type="entry name" value="PAC"/>
    <property type="match status" value="3"/>
</dbReference>
<evidence type="ECO:0000313" key="21">
    <source>
        <dbReference type="EMBL" id="GAA5509641.1"/>
    </source>
</evidence>
<dbReference type="CDD" id="cd00130">
    <property type="entry name" value="PAS"/>
    <property type="match status" value="4"/>
</dbReference>
<dbReference type="Gene3D" id="1.10.287.130">
    <property type="match status" value="1"/>
</dbReference>
<feature type="domain" description="Response regulatory" evidence="17">
    <location>
        <begin position="962"/>
        <end position="1080"/>
    </location>
</feature>
<dbReference type="PANTHER" id="PTHR45339:SF1">
    <property type="entry name" value="HYBRID SIGNAL TRANSDUCTION HISTIDINE KINASE J"/>
    <property type="match status" value="1"/>
</dbReference>
<comment type="subcellular location">
    <subcellularLocation>
        <location evidence="2">Cell membrane</location>
        <topology evidence="2">Multi-pass membrane protein</topology>
    </subcellularLocation>
</comment>
<evidence type="ECO:0000256" key="13">
    <source>
        <dbReference type="PROSITE-ProRule" id="PRU00169"/>
    </source>
</evidence>
<dbReference type="PRINTS" id="PR00344">
    <property type="entry name" value="BCTRLSENSOR"/>
</dbReference>
<evidence type="ECO:0000256" key="15">
    <source>
        <dbReference type="SAM" id="SignalP"/>
    </source>
</evidence>
<dbReference type="Pfam" id="PF01627">
    <property type="entry name" value="Hpt"/>
    <property type="match status" value="1"/>
</dbReference>
<keyword evidence="21" id="KW-0808">Transferase</keyword>
<keyword evidence="21" id="KW-0418">Kinase</keyword>
<feature type="domain" description="PAC" evidence="19">
    <location>
        <begin position="265"/>
        <end position="317"/>
    </location>
</feature>
<dbReference type="InterPro" id="IPR000700">
    <property type="entry name" value="PAS-assoc_C"/>
</dbReference>